<comment type="caution">
    <text evidence="2">The sequence shown here is derived from an EMBL/GenBank/DDBJ whole genome shotgun (WGS) entry which is preliminary data.</text>
</comment>
<evidence type="ECO:0000313" key="3">
    <source>
        <dbReference type="Proteomes" id="UP000638648"/>
    </source>
</evidence>
<protein>
    <submittedName>
        <fullName evidence="2">Uncharacterized protein</fullName>
    </submittedName>
</protein>
<gene>
    <name evidence="2" type="ORF">HEB94_008988</name>
</gene>
<evidence type="ECO:0000256" key="1">
    <source>
        <dbReference type="SAM" id="MobiDB-lite"/>
    </source>
</evidence>
<evidence type="ECO:0000313" key="2">
    <source>
        <dbReference type="EMBL" id="MBE1612140.1"/>
    </source>
</evidence>
<dbReference type="Proteomes" id="UP000638648">
    <property type="component" value="Unassembled WGS sequence"/>
</dbReference>
<feature type="region of interest" description="Disordered" evidence="1">
    <location>
        <begin position="166"/>
        <end position="204"/>
    </location>
</feature>
<reference evidence="2" key="1">
    <citation type="submission" date="2020-10" db="EMBL/GenBank/DDBJ databases">
        <title>Sequencing the genomes of 1000 actinobacteria strains.</title>
        <authorList>
            <person name="Klenk H.-P."/>
        </authorList>
    </citation>
    <scope>NUCLEOTIDE SEQUENCE</scope>
    <source>
        <strain evidence="2">DSM 45354</strain>
    </source>
</reference>
<organism evidence="2 3">
    <name type="scientific">Actinopolymorpha pittospori</name>
    <dbReference type="NCBI Taxonomy" id="648752"/>
    <lineage>
        <taxon>Bacteria</taxon>
        <taxon>Bacillati</taxon>
        <taxon>Actinomycetota</taxon>
        <taxon>Actinomycetes</taxon>
        <taxon>Propionibacteriales</taxon>
        <taxon>Actinopolymorphaceae</taxon>
        <taxon>Actinopolymorpha</taxon>
    </lineage>
</organism>
<dbReference type="EMBL" id="JADBEM010000001">
    <property type="protein sequence ID" value="MBE1612140.1"/>
    <property type="molecule type" value="Genomic_DNA"/>
</dbReference>
<name>A0A927N3S9_9ACTN</name>
<keyword evidence="3" id="KW-1185">Reference proteome</keyword>
<proteinExistence type="predicted"/>
<accession>A0A927N3S9</accession>
<dbReference type="AlphaFoldDB" id="A0A927N3S9"/>
<sequence length="204" mass="21493">MRADLRKRPSMGLIVWRLLTAMCGQIAASPLPVSRRLVVARPIRPGTTSTGWRTGPGTAHRTRYAPTGAFDADGVGHRLAASSPRAGSFPRVPSILLAMQPRDPARVRSVAHARACSILAMETPPQRHHPWSGRLRRRTWQLGGFAGLAGGLAWSGRVGARSLSRLGGRRAACPQSPAVGPRSSGPGPSEVAKAAGPPRPPPGP</sequence>